<sequence>MPMDVATKIALIKRLAGDIHGRLSASSAEDLNAQSACSEWDVGAVAAHLAGGAVRQKEAMVRGRAGEGGPPEGESVLPTPDQVQASNASTVQSRTAWGNDLLDDFSKNYGDLDEFLHGWSDWSIGCWHRRRGTITAESYVDLRIQELVIHDWDMRAGDTGQGELDPEGIVALLPASEMWYQLCFRPTAPLTTPAVYRFEIGGGCRRGEP</sequence>
<feature type="domain" description="Mycothiol-dependent maleylpyruvate isomerase metal-binding" evidence="2">
    <location>
        <begin position="20"/>
        <end position="154"/>
    </location>
</feature>
<dbReference type="InterPro" id="IPR024344">
    <property type="entry name" value="MDMPI_metal-binding"/>
</dbReference>
<dbReference type="Pfam" id="PF11716">
    <property type="entry name" value="MDMPI_N"/>
    <property type="match status" value="1"/>
</dbReference>
<evidence type="ECO:0000313" key="3">
    <source>
        <dbReference type="EMBL" id="CAI8051629.1"/>
    </source>
</evidence>
<dbReference type="SUPFAM" id="SSF109854">
    <property type="entry name" value="DinB/YfiT-like putative metalloenzymes"/>
    <property type="match status" value="1"/>
</dbReference>
<dbReference type="InterPro" id="IPR034660">
    <property type="entry name" value="DinB/YfiT-like"/>
</dbReference>
<evidence type="ECO:0000313" key="4">
    <source>
        <dbReference type="Proteomes" id="UP001174909"/>
    </source>
</evidence>
<accession>A0AA35TP74</accession>
<name>A0AA35TP74_GEOBA</name>
<proteinExistence type="predicted"/>
<dbReference type="Gene3D" id="1.20.120.450">
    <property type="entry name" value="dinb family like domain"/>
    <property type="match status" value="1"/>
</dbReference>
<dbReference type="Proteomes" id="UP001174909">
    <property type="component" value="Unassembled WGS sequence"/>
</dbReference>
<evidence type="ECO:0000259" key="2">
    <source>
        <dbReference type="Pfam" id="PF11716"/>
    </source>
</evidence>
<dbReference type="GO" id="GO:0046872">
    <property type="term" value="F:metal ion binding"/>
    <property type="evidence" value="ECO:0007669"/>
    <property type="project" value="InterPro"/>
</dbReference>
<evidence type="ECO:0000256" key="1">
    <source>
        <dbReference type="SAM" id="MobiDB-lite"/>
    </source>
</evidence>
<feature type="region of interest" description="Disordered" evidence="1">
    <location>
        <begin position="62"/>
        <end position="90"/>
    </location>
</feature>
<organism evidence="3 4">
    <name type="scientific">Geodia barretti</name>
    <name type="common">Barrett's horny sponge</name>
    <dbReference type="NCBI Taxonomy" id="519541"/>
    <lineage>
        <taxon>Eukaryota</taxon>
        <taxon>Metazoa</taxon>
        <taxon>Porifera</taxon>
        <taxon>Demospongiae</taxon>
        <taxon>Heteroscleromorpha</taxon>
        <taxon>Tetractinellida</taxon>
        <taxon>Astrophorina</taxon>
        <taxon>Geodiidae</taxon>
        <taxon>Geodia</taxon>
    </lineage>
</organism>
<dbReference type="AlphaFoldDB" id="A0AA35TP74"/>
<feature type="compositionally biased region" description="Polar residues" evidence="1">
    <location>
        <begin position="81"/>
        <end position="90"/>
    </location>
</feature>
<reference evidence="3" key="1">
    <citation type="submission" date="2023-03" db="EMBL/GenBank/DDBJ databases">
        <authorList>
            <person name="Steffen K."/>
            <person name="Cardenas P."/>
        </authorList>
    </citation>
    <scope>NUCLEOTIDE SEQUENCE</scope>
</reference>
<dbReference type="EMBL" id="CASHTH010003953">
    <property type="protein sequence ID" value="CAI8051629.1"/>
    <property type="molecule type" value="Genomic_DNA"/>
</dbReference>
<protein>
    <recommendedName>
        <fullName evidence="2">Mycothiol-dependent maleylpyruvate isomerase metal-binding domain-containing protein</fullName>
    </recommendedName>
</protein>
<comment type="caution">
    <text evidence="3">The sequence shown here is derived from an EMBL/GenBank/DDBJ whole genome shotgun (WGS) entry which is preliminary data.</text>
</comment>
<keyword evidence="4" id="KW-1185">Reference proteome</keyword>
<gene>
    <name evidence="3" type="ORF">GBAR_LOCUS28266</name>
</gene>